<reference evidence="6" key="1">
    <citation type="journal article" date="2019" name="Int. J. Syst. Evol. Microbiol.">
        <title>The Global Catalogue of Microorganisms (GCM) 10K type strain sequencing project: providing services to taxonomists for standard genome sequencing and annotation.</title>
        <authorList>
            <consortium name="The Broad Institute Genomics Platform"/>
            <consortium name="The Broad Institute Genome Sequencing Center for Infectious Disease"/>
            <person name="Wu L."/>
            <person name="Ma J."/>
        </authorList>
    </citation>
    <scope>NUCLEOTIDE SEQUENCE [LARGE SCALE GENOMIC DNA]</scope>
    <source>
        <strain evidence="6">CGMCC 4.7106</strain>
    </source>
</reference>
<dbReference type="PROSITE" id="PS51462">
    <property type="entry name" value="NUDIX"/>
    <property type="match status" value="1"/>
</dbReference>
<organism evidence="5 6">
    <name type="scientific">Nonomuraea harbinensis</name>
    <dbReference type="NCBI Taxonomy" id="1286938"/>
    <lineage>
        <taxon>Bacteria</taxon>
        <taxon>Bacillati</taxon>
        <taxon>Actinomycetota</taxon>
        <taxon>Actinomycetes</taxon>
        <taxon>Streptosporangiales</taxon>
        <taxon>Streptosporangiaceae</taxon>
        <taxon>Nonomuraea</taxon>
    </lineage>
</organism>
<dbReference type="PANTHER" id="PTHR43046">
    <property type="entry name" value="GDP-MANNOSE MANNOSYL HYDROLASE"/>
    <property type="match status" value="1"/>
</dbReference>
<dbReference type="CDD" id="cd04683">
    <property type="entry name" value="NUDIX_Hydrolase"/>
    <property type="match status" value="1"/>
</dbReference>
<dbReference type="EMBL" id="JBHSNW010000003">
    <property type="protein sequence ID" value="MFC5815140.1"/>
    <property type="molecule type" value="Genomic_DNA"/>
</dbReference>
<gene>
    <name evidence="5" type="ORF">ACFPUY_08595</name>
</gene>
<proteinExistence type="predicted"/>
<evidence type="ECO:0000313" key="6">
    <source>
        <dbReference type="Proteomes" id="UP001596096"/>
    </source>
</evidence>
<evidence type="ECO:0000259" key="4">
    <source>
        <dbReference type="PROSITE" id="PS51462"/>
    </source>
</evidence>
<dbReference type="Proteomes" id="UP001596096">
    <property type="component" value="Unassembled WGS sequence"/>
</dbReference>
<accession>A0ABW1BRT1</accession>
<dbReference type="PROSITE" id="PS00893">
    <property type="entry name" value="NUDIX_BOX"/>
    <property type="match status" value="1"/>
</dbReference>
<dbReference type="RefSeq" id="WP_219549034.1">
    <property type="nucleotide sequence ID" value="NZ_JAHKRN010000044.1"/>
</dbReference>
<feature type="domain" description="Nudix hydrolase" evidence="4">
    <location>
        <begin position="115"/>
        <end position="241"/>
    </location>
</feature>
<feature type="region of interest" description="Disordered" evidence="3">
    <location>
        <begin position="31"/>
        <end position="60"/>
    </location>
</feature>
<protein>
    <submittedName>
        <fullName evidence="5">NUDIX domain-containing protein</fullName>
    </submittedName>
</protein>
<dbReference type="Pfam" id="PF00293">
    <property type="entry name" value="NUDIX"/>
    <property type="match status" value="1"/>
</dbReference>
<comment type="cofactor">
    <cofactor evidence="1">
        <name>Mg(2+)</name>
        <dbReference type="ChEBI" id="CHEBI:18420"/>
    </cofactor>
</comment>
<keyword evidence="6" id="KW-1185">Reference proteome</keyword>
<comment type="caution">
    <text evidence="5">The sequence shown here is derived from an EMBL/GenBank/DDBJ whole genome shotgun (WGS) entry which is preliminary data.</text>
</comment>
<keyword evidence="2" id="KW-0378">Hydrolase</keyword>
<dbReference type="InterPro" id="IPR020084">
    <property type="entry name" value="NUDIX_hydrolase_CS"/>
</dbReference>
<sequence length="250" mass="27724">MTIDGDYGLPGSLGRVLRAVADERVAQDRRWGVHEGLTDGTGPQHGDEAERAKRETGEASREGRLTWRHVLVEEVLEAFAEEDPDRLRAELTQVAAVAVKWIQDIDRRAARDRFRAIVDVHVLLVRDGEVLMGRRSGTGYADGLWHLPSGHLEAGESATEAAAREAREEVGVRVDPADLVFAHVMHRAPERVGLFFVAERWAGEPYNAEPHKCSELGWFPLDRLPEDTVGYPAEALRGIGRGEAFGLYGF</sequence>
<evidence type="ECO:0000256" key="2">
    <source>
        <dbReference type="ARBA" id="ARBA00022801"/>
    </source>
</evidence>
<dbReference type="PANTHER" id="PTHR43046:SF16">
    <property type="entry name" value="ADP-RIBOSE PYROPHOSPHATASE YJHB-RELATED"/>
    <property type="match status" value="1"/>
</dbReference>
<evidence type="ECO:0000256" key="1">
    <source>
        <dbReference type="ARBA" id="ARBA00001946"/>
    </source>
</evidence>
<feature type="compositionally biased region" description="Basic and acidic residues" evidence="3">
    <location>
        <begin position="45"/>
        <end position="60"/>
    </location>
</feature>
<evidence type="ECO:0000313" key="5">
    <source>
        <dbReference type="EMBL" id="MFC5815140.1"/>
    </source>
</evidence>
<dbReference type="InterPro" id="IPR000086">
    <property type="entry name" value="NUDIX_hydrolase_dom"/>
</dbReference>
<name>A0ABW1BRT1_9ACTN</name>
<evidence type="ECO:0000256" key="3">
    <source>
        <dbReference type="SAM" id="MobiDB-lite"/>
    </source>
</evidence>